<dbReference type="EMBL" id="JADIMT010000072">
    <property type="protein sequence ID" value="MBO8436595.1"/>
    <property type="molecule type" value="Genomic_DNA"/>
</dbReference>
<dbReference type="SUPFAM" id="SSF52172">
    <property type="entry name" value="CheY-like"/>
    <property type="match status" value="1"/>
</dbReference>
<dbReference type="SMART" id="SM00862">
    <property type="entry name" value="Trans_reg_C"/>
    <property type="match status" value="1"/>
</dbReference>
<reference evidence="8" key="2">
    <citation type="journal article" date="2021" name="PeerJ">
        <title>Extensive microbial diversity within the chicken gut microbiome revealed by metagenomics and culture.</title>
        <authorList>
            <person name="Gilroy R."/>
            <person name="Ravi A."/>
            <person name="Getino M."/>
            <person name="Pursley I."/>
            <person name="Horton D.L."/>
            <person name="Alikhan N.F."/>
            <person name="Baker D."/>
            <person name="Gharbi K."/>
            <person name="Hall N."/>
            <person name="Watson M."/>
            <person name="Adriaenssens E.M."/>
            <person name="Foster-Nyarko E."/>
            <person name="Jarju S."/>
            <person name="Secka A."/>
            <person name="Antonio M."/>
            <person name="Oren A."/>
            <person name="Chaudhuri R.R."/>
            <person name="La Ragione R."/>
            <person name="Hildebrand F."/>
            <person name="Pallen M.J."/>
        </authorList>
    </citation>
    <scope>NUCLEOTIDE SEQUENCE</scope>
    <source>
        <strain evidence="8">7293</strain>
    </source>
</reference>
<sequence>MRILIVEDDKDISTLIQFHLKSNGFSTDIASNGNEAVQKLAAGGYSLALVDILLPGLSGIDVLKYIRTESPFPSLPVIMASALTEEAEIISSLEAGADDYITKPFSPKILVARVRSVIRRAEHKNMAGTVKTEKGIIMDPGTRKCTVCSTPVALTATEFDMLLSLIRAGGRVLTRQEIIERIKGNDYPVTERAIDVQIAAVRKKLGKMGYAIKTVWGIGYRYAEEE</sequence>
<dbReference type="SUPFAM" id="SSF46894">
    <property type="entry name" value="C-terminal effector domain of the bipartite response regulators"/>
    <property type="match status" value="1"/>
</dbReference>
<organism evidence="8 9">
    <name type="scientific">Candidatus Ornithospirochaeta stercoripullorum</name>
    <dbReference type="NCBI Taxonomy" id="2840899"/>
    <lineage>
        <taxon>Bacteria</taxon>
        <taxon>Pseudomonadati</taxon>
        <taxon>Spirochaetota</taxon>
        <taxon>Spirochaetia</taxon>
        <taxon>Spirochaetales</taxon>
        <taxon>Spirochaetaceae</taxon>
        <taxon>Spirochaetaceae incertae sedis</taxon>
        <taxon>Candidatus Ornithospirochaeta</taxon>
    </lineage>
</organism>
<evidence type="ECO:0000259" key="7">
    <source>
        <dbReference type="PROSITE" id="PS51755"/>
    </source>
</evidence>
<dbReference type="CDD" id="cd00383">
    <property type="entry name" value="trans_reg_C"/>
    <property type="match status" value="1"/>
</dbReference>
<dbReference type="GO" id="GO:0005829">
    <property type="term" value="C:cytosol"/>
    <property type="evidence" value="ECO:0007669"/>
    <property type="project" value="TreeGrafter"/>
</dbReference>
<feature type="domain" description="Response regulatory" evidence="6">
    <location>
        <begin position="2"/>
        <end position="118"/>
    </location>
</feature>
<comment type="caution">
    <text evidence="8">The sequence shown here is derived from an EMBL/GenBank/DDBJ whole genome shotgun (WGS) entry which is preliminary data.</text>
</comment>
<keyword evidence="2" id="KW-0902">Two-component regulatory system</keyword>
<dbReference type="PROSITE" id="PS51755">
    <property type="entry name" value="OMPR_PHOB"/>
    <property type="match status" value="1"/>
</dbReference>
<dbReference type="GO" id="GO:0032993">
    <property type="term" value="C:protein-DNA complex"/>
    <property type="evidence" value="ECO:0007669"/>
    <property type="project" value="TreeGrafter"/>
</dbReference>
<dbReference type="PANTHER" id="PTHR48111">
    <property type="entry name" value="REGULATOR OF RPOS"/>
    <property type="match status" value="1"/>
</dbReference>
<evidence type="ECO:0000256" key="3">
    <source>
        <dbReference type="ARBA" id="ARBA00023125"/>
    </source>
</evidence>
<dbReference type="Pfam" id="PF00072">
    <property type="entry name" value="Response_reg"/>
    <property type="match status" value="1"/>
</dbReference>
<name>A0A9D9H2F0_9SPIO</name>
<feature type="DNA-binding region" description="OmpR/PhoB-type" evidence="5">
    <location>
        <begin position="128"/>
        <end position="224"/>
    </location>
</feature>
<gene>
    <name evidence="8" type="ORF">IAA97_06410</name>
</gene>
<evidence type="ECO:0000259" key="6">
    <source>
        <dbReference type="PROSITE" id="PS50110"/>
    </source>
</evidence>
<evidence type="ECO:0000256" key="5">
    <source>
        <dbReference type="PROSITE-ProRule" id="PRU01091"/>
    </source>
</evidence>
<dbReference type="SMART" id="SM00448">
    <property type="entry name" value="REC"/>
    <property type="match status" value="1"/>
</dbReference>
<dbReference type="GO" id="GO:0000156">
    <property type="term" value="F:phosphorelay response regulator activity"/>
    <property type="evidence" value="ECO:0007669"/>
    <property type="project" value="TreeGrafter"/>
</dbReference>
<dbReference type="PROSITE" id="PS50110">
    <property type="entry name" value="RESPONSE_REGULATORY"/>
    <property type="match status" value="1"/>
</dbReference>
<evidence type="ECO:0000313" key="8">
    <source>
        <dbReference type="EMBL" id="MBO8436595.1"/>
    </source>
</evidence>
<dbReference type="InterPro" id="IPR016032">
    <property type="entry name" value="Sig_transdc_resp-reg_C-effctor"/>
</dbReference>
<evidence type="ECO:0000256" key="4">
    <source>
        <dbReference type="PROSITE-ProRule" id="PRU00169"/>
    </source>
</evidence>
<dbReference type="InterPro" id="IPR001867">
    <property type="entry name" value="OmpR/PhoB-type_DNA-bd"/>
</dbReference>
<dbReference type="GO" id="GO:0000976">
    <property type="term" value="F:transcription cis-regulatory region binding"/>
    <property type="evidence" value="ECO:0007669"/>
    <property type="project" value="TreeGrafter"/>
</dbReference>
<protein>
    <submittedName>
        <fullName evidence="8">Response regulator transcription factor</fullName>
    </submittedName>
</protein>
<dbReference type="Gene3D" id="1.10.10.10">
    <property type="entry name" value="Winged helix-like DNA-binding domain superfamily/Winged helix DNA-binding domain"/>
    <property type="match status" value="1"/>
</dbReference>
<feature type="modified residue" description="4-aspartylphosphate" evidence="4">
    <location>
        <position position="51"/>
    </location>
</feature>
<accession>A0A9D9H2F0</accession>
<evidence type="ECO:0000256" key="1">
    <source>
        <dbReference type="ARBA" id="ARBA00022553"/>
    </source>
</evidence>
<keyword evidence="3 5" id="KW-0238">DNA-binding</keyword>
<keyword evidence="1 4" id="KW-0597">Phosphoprotein</keyword>
<dbReference type="AlphaFoldDB" id="A0A9D9H2F0"/>
<dbReference type="InterPro" id="IPR039420">
    <property type="entry name" value="WalR-like"/>
</dbReference>
<dbReference type="PANTHER" id="PTHR48111:SF40">
    <property type="entry name" value="PHOSPHATE REGULON TRANSCRIPTIONAL REGULATORY PROTEIN PHOB"/>
    <property type="match status" value="1"/>
</dbReference>
<evidence type="ECO:0000313" key="9">
    <source>
        <dbReference type="Proteomes" id="UP000823615"/>
    </source>
</evidence>
<feature type="domain" description="OmpR/PhoB-type" evidence="7">
    <location>
        <begin position="128"/>
        <end position="224"/>
    </location>
</feature>
<reference evidence="8" key="1">
    <citation type="submission" date="2020-10" db="EMBL/GenBank/DDBJ databases">
        <authorList>
            <person name="Gilroy R."/>
        </authorList>
    </citation>
    <scope>NUCLEOTIDE SEQUENCE</scope>
    <source>
        <strain evidence="8">7293</strain>
    </source>
</reference>
<dbReference type="InterPro" id="IPR011006">
    <property type="entry name" value="CheY-like_superfamily"/>
</dbReference>
<dbReference type="InterPro" id="IPR036388">
    <property type="entry name" value="WH-like_DNA-bd_sf"/>
</dbReference>
<dbReference type="InterPro" id="IPR001789">
    <property type="entry name" value="Sig_transdc_resp-reg_receiver"/>
</dbReference>
<dbReference type="Proteomes" id="UP000823615">
    <property type="component" value="Unassembled WGS sequence"/>
</dbReference>
<dbReference type="Pfam" id="PF00486">
    <property type="entry name" value="Trans_reg_C"/>
    <property type="match status" value="1"/>
</dbReference>
<dbReference type="Gene3D" id="3.40.50.2300">
    <property type="match status" value="1"/>
</dbReference>
<dbReference type="GO" id="GO:0006355">
    <property type="term" value="P:regulation of DNA-templated transcription"/>
    <property type="evidence" value="ECO:0007669"/>
    <property type="project" value="InterPro"/>
</dbReference>
<proteinExistence type="predicted"/>
<evidence type="ECO:0000256" key="2">
    <source>
        <dbReference type="ARBA" id="ARBA00023012"/>
    </source>
</evidence>